<proteinExistence type="predicted"/>
<evidence type="ECO:0000313" key="1">
    <source>
        <dbReference type="EMBL" id="AGP40466.1"/>
    </source>
</evidence>
<dbReference type="Proteomes" id="UP000014803">
    <property type="component" value="Chromosome"/>
</dbReference>
<organism evidence="1 2">
    <name type="scientific">Sorangium cellulosum So0157-2</name>
    <dbReference type="NCBI Taxonomy" id="1254432"/>
    <lineage>
        <taxon>Bacteria</taxon>
        <taxon>Pseudomonadati</taxon>
        <taxon>Myxococcota</taxon>
        <taxon>Polyangia</taxon>
        <taxon>Polyangiales</taxon>
        <taxon>Polyangiaceae</taxon>
        <taxon>Sorangium</taxon>
    </lineage>
</organism>
<accession>S4Y7W0</accession>
<dbReference type="HOGENOM" id="CLU_3257967_0_0_7"/>
<reference evidence="1 2" key="1">
    <citation type="journal article" date="2013" name="Sci. Rep.">
        <title>Extraordinary expansion of a Sorangium cellulosum genome from an alkaline milieu.</title>
        <authorList>
            <person name="Han K."/>
            <person name="Li Z.F."/>
            <person name="Peng R."/>
            <person name="Zhu L.P."/>
            <person name="Zhou T."/>
            <person name="Wang L.G."/>
            <person name="Li S.G."/>
            <person name="Zhang X.B."/>
            <person name="Hu W."/>
            <person name="Wu Z.H."/>
            <person name="Qin N."/>
            <person name="Li Y.Z."/>
        </authorList>
    </citation>
    <scope>NUCLEOTIDE SEQUENCE [LARGE SCALE GENOMIC DNA]</scope>
    <source>
        <strain evidence="1 2">So0157-2</strain>
    </source>
</reference>
<name>S4Y7W0_SORCE</name>
<dbReference type="AlphaFoldDB" id="S4Y7W0"/>
<dbReference type="STRING" id="1254432.SCE1572_41775"/>
<gene>
    <name evidence="1" type="ORF">SCE1572_41775</name>
</gene>
<dbReference type="EMBL" id="CP003969">
    <property type="protein sequence ID" value="AGP40466.1"/>
    <property type="molecule type" value="Genomic_DNA"/>
</dbReference>
<protein>
    <submittedName>
        <fullName evidence="1">Uncharacterized protein</fullName>
    </submittedName>
</protein>
<dbReference type="PATRIC" id="fig|1254432.3.peg.9443"/>
<evidence type="ECO:0000313" key="2">
    <source>
        <dbReference type="Proteomes" id="UP000014803"/>
    </source>
</evidence>
<dbReference type="KEGG" id="scu:SCE1572_41775"/>
<sequence length="42" mass="4320">MTVQQALVSPQLALGVLLRVGEGRLLVLVPLLAGRAQPALSA</sequence>
<dbReference type="RefSeq" id="WP_020740218.1">
    <property type="nucleotide sequence ID" value="NC_021658.1"/>
</dbReference>